<feature type="chain" id="PRO_5047447589" description="Tail specific protease domain-containing protein" evidence="1">
    <location>
        <begin position="20"/>
        <end position="497"/>
    </location>
</feature>
<evidence type="ECO:0000313" key="4">
    <source>
        <dbReference type="Proteomes" id="UP000681315"/>
    </source>
</evidence>
<dbReference type="InterPro" id="IPR005151">
    <property type="entry name" value="Tail-specific_protease"/>
</dbReference>
<protein>
    <recommendedName>
        <fullName evidence="2">Tail specific protease domain-containing protein</fullName>
    </recommendedName>
</protein>
<evidence type="ECO:0000313" key="3">
    <source>
        <dbReference type="EMBL" id="MBO3098406.1"/>
    </source>
</evidence>
<reference evidence="3 4" key="1">
    <citation type="submission" date="2021-03" db="EMBL/GenBank/DDBJ databases">
        <title>Gelidibacter sp. nov., isolated from costal sediment.</title>
        <authorList>
            <person name="Lun K.-Y."/>
        </authorList>
    </citation>
    <scope>NUCLEOTIDE SEQUENCE [LARGE SCALE GENOMIC DNA]</scope>
    <source>
        <strain evidence="3 4">DF109</strain>
    </source>
</reference>
<accession>A0ABS3SSW5</accession>
<gene>
    <name evidence="3" type="ORF">J4051_09015</name>
</gene>
<feature type="signal peptide" evidence="1">
    <location>
        <begin position="1"/>
        <end position="19"/>
    </location>
</feature>
<dbReference type="EMBL" id="JAGEVG010000009">
    <property type="protein sequence ID" value="MBO3098406.1"/>
    <property type="molecule type" value="Genomic_DNA"/>
</dbReference>
<keyword evidence="1" id="KW-0732">Signal</keyword>
<dbReference type="PANTHER" id="PTHR32060">
    <property type="entry name" value="TAIL-SPECIFIC PROTEASE"/>
    <property type="match status" value="1"/>
</dbReference>
<evidence type="ECO:0000259" key="2">
    <source>
        <dbReference type="SMART" id="SM00245"/>
    </source>
</evidence>
<feature type="domain" description="Tail specific protease" evidence="2">
    <location>
        <begin position="203"/>
        <end position="473"/>
    </location>
</feature>
<dbReference type="CDD" id="cd06567">
    <property type="entry name" value="Peptidase_S41"/>
    <property type="match status" value="1"/>
</dbReference>
<dbReference type="Pfam" id="PF03572">
    <property type="entry name" value="Peptidase_S41"/>
    <property type="match status" value="1"/>
</dbReference>
<dbReference type="SUPFAM" id="SSF52096">
    <property type="entry name" value="ClpP/crotonase"/>
    <property type="match status" value="1"/>
</dbReference>
<keyword evidence="4" id="KW-1185">Reference proteome</keyword>
<dbReference type="RefSeq" id="WP_208233550.1">
    <property type="nucleotide sequence ID" value="NZ_JAGEVG010000009.1"/>
</dbReference>
<dbReference type="Proteomes" id="UP000681315">
    <property type="component" value="Unassembled WGS sequence"/>
</dbReference>
<comment type="caution">
    <text evidence="3">The sequence shown here is derived from an EMBL/GenBank/DDBJ whole genome shotgun (WGS) entry which is preliminary data.</text>
</comment>
<sequence>MKKHLIGITLMLFSGTCFAQYLKKDKAIEDLNEFKTLMEIESSYYQLSDFDFSSRYKFIEQEIRLHDSIPIYFLAYELEKIISETIDRHAGIKMKNFEADDFEQLNLYFPFVLSSLDGDIVALKEKNSNGEYEYYSKKYPFLKSINGLPMDKFLEHYAYRRKLSPNAARITDGLKDLRAVGKLYFQQGEHHIKELNIILTDGKKDMPLTLPLSNKQHSWSDLGSLRSNTAMKSFYGDKDFNLNTLDTWLTDSIAYLAIPAMASYKNNSRIELYLNTTIEKFRNAKALIIDIRGNGGGTRDILNTLSGYFVQPEQSPWVANLAYVRSDQRLNEDISSMQGRYLYNYRSGSLSDQDRKAIDDFNNGYETEYKFDEKKFSNPFYMVLHSNESPLECPVYILVNEESFSAASVFTSAFKGLANIKIVGTNTNGSSGRSVYFDLKNSKISIRLSTMLSFQRNGKTLDGNGTVPDIVIERRESQILGKTDTQLEDLIIIIKKS</sequence>
<dbReference type="PANTHER" id="PTHR32060:SF22">
    <property type="entry name" value="CARBOXYL-TERMINAL-PROCESSING PEPTIDASE 3, CHLOROPLASTIC"/>
    <property type="match status" value="1"/>
</dbReference>
<name>A0ABS3SSW5_9FLAO</name>
<evidence type="ECO:0000256" key="1">
    <source>
        <dbReference type="SAM" id="SignalP"/>
    </source>
</evidence>
<dbReference type="InterPro" id="IPR029045">
    <property type="entry name" value="ClpP/crotonase-like_dom_sf"/>
</dbReference>
<organism evidence="3 4">
    <name type="scientific">Gelidibacter pelagius</name>
    <dbReference type="NCBI Taxonomy" id="2819985"/>
    <lineage>
        <taxon>Bacteria</taxon>
        <taxon>Pseudomonadati</taxon>
        <taxon>Bacteroidota</taxon>
        <taxon>Flavobacteriia</taxon>
        <taxon>Flavobacteriales</taxon>
        <taxon>Flavobacteriaceae</taxon>
        <taxon>Gelidibacter</taxon>
    </lineage>
</organism>
<dbReference type="Gene3D" id="3.90.226.10">
    <property type="entry name" value="2-enoyl-CoA Hydratase, Chain A, domain 1"/>
    <property type="match status" value="1"/>
</dbReference>
<dbReference type="SMART" id="SM00245">
    <property type="entry name" value="TSPc"/>
    <property type="match status" value="1"/>
</dbReference>
<proteinExistence type="predicted"/>